<dbReference type="GO" id="GO:0000287">
    <property type="term" value="F:magnesium ion binding"/>
    <property type="evidence" value="ECO:0007669"/>
    <property type="project" value="TreeGrafter"/>
</dbReference>
<dbReference type="SUPFAM" id="SSF56784">
    <property type="entry name" value="HAD-like"/>
    <property type="match status" value="1"/>
</dbReference>
<dbReference type="Pfam" id="PF08282">
    <property type="entry name" value="Hydrolase_3"/>
    <property type="match status" value="1"/>
</dbReference>
<dbReference type="EMBL" id="CP155447">
    <property type="protein sequence ID" value="XBH04755.1"/>
    <property type="molecule type" value="Genomic_DNA"/>
</dbReference>
<dbReference type="EC" id="3.1.3.-" evidence="1"/>
<gene>
    <name evidence="1" type="ORF">V5E97_01695</name>
</gene>
<dbReference type="RefSeq" id="WP_406697549.1">
    <property type="nucleotide sequence ID" value="NZ_CP155447.1"/>
</dbReference>
<accession>A0AAU7CHX4</accession>
<dbReference type="PANTHER" id="PTHR10000:SF8">
    <property type="entry name" value="HAD SUPERFAMILY HYDROLASE-LIKE, TYPE 3"/>
    <property type="match status" value="1"/>
</dbReference>
<dbReference type="NCBIfam" id="TIGR01484">
    <property type="entry name" value="HAD-SF-IIB"/>
    <property type="match status" value="1"/>
</dbReference>
<dbReference type="InterPro" id="IPR023214">
    <property type="entry name" value="HAD_sf"/>
</dbReference>
<dbReference type="Gene3D" id="3.40.50.1000">
    <property type="entry name" value="HAD superfamily/HAD-like"/>
    <property type="match status" value="1"/>
</dbReference>
<evidence type="ECO:0000313" key="1">
    <source>
        <dbReference type="EMBL" id="XBH04755.1"/>
    </source>
</evidence>
<dbReference type="InterPro" id="IPR036412">
    <property type="entry name" value="HAD-like_sf"/>
</dbReference>
<proteinExistence type="predicted"/>
<dbReference type="InterPro" id="IPR000150">
    <property type="entry name" value="Cof"/>
</dbReference>
<keyword evidence="1" id="KW-0378">Hydrolase</keyword>
<name>A0AAU7CHX4_9BACT</name>
<dbReference type="Gene3D" id="3.30.1240.10">
    <property type="match status" value="1"/>
</dbReference>
<dbReference type="NCBIfam" id="TIGR00099">
    <property type="entry name" value="Cof-subfamily"/>
    <property type="match status" value="1"/>
</dbReference>
<dbReference type="AlphaFoldDB" id="A0AAU7CHX4"/>
<sequence length="284" mass="31323">MRTEKGSTYRILALDVDGTLLDREGTLRPSTVAAVARAARAGIRPVLCTGRRYRRARPIAEQLGLDAPLVCNSGALVKDPSNHRTLWRADFEPDLLAELLDLFHLHDELPLSFTDRPPEGLDFLVARDPTGRPLYDDYLSRNRGHGEVDPGWAERLERGGHYHVCTIGSRPDMLAFQNVVMARLSGRVRTFVQKSPRYEGTMCEVLHHDASKWSALLHLAERWDVPPSEICAIGDDANDVPMLQGAGFGVAMGHAPADVLAAADHITGDHDNDGVAMVIDELLR</sequence>
<dbReference type="PANTHER" id="PTHR10000">
    <property type="entry name" value="PHOSPHOSERINE PHOSPHATASE"/>
    <property type="match status" value="1"/>
</dbReference>
<dbReference type="GO" id="GO:0005829">
    <property type="term" value="C:cytosol"/>
    <property type="evidence" value="ECO:0007669"/>
    <property type="project" value="TreeGrafter"/>
</dbReference>
<reference evidence="1" key="1">
    <citation type="submission" date="2024-05" db="EMBL/GenBank/DDBJ databases">
        <title>Planctomycetes of the genus Singulisphaera possess chitinolytic capabilities.</title>
        <authorList>
            <person name="Ivanova A."/>
        </authorList>
    </citation>
    <scope>NUCLEOTIDE SEQUENCE</scope>
    <source>
        <strain evidence="1">Ch08T</strain>
    </source>
</reference>
<organism evidence="1">
    <name type="scientific">Singulisphaera sp. Ch08</name>
    <dbReference type="NCBI Taxonomy" id="3120278"/>
    <lineage>
        <taxon>Bacteria</taxon>
        <taxon>Pseudomonadati</taxon>
        <taxon>Planctomycetota</taxon>
        <taxon>Planctomycetia</taxon>
        <taxon>Isosphaerales</taxon>
        <taxon>Isosphaeraceae</taxon>
        <taxon>Singulisphaera</taxon>
    </lineage>
</organism>
<dbReference type="GO" id="GO:0016791">
    <property type="term" value="F:phosphatase activity"/>
    <property type="evidence" value="ECO:0007669"/>
    <property type="project" value="UniProtKB-ARBA"/>
</dbReference>
<protein>
    <submittedName>
        <fullName evidence="1">HAD family hydrolase</fullName>
        <ecNumber evidence="1">3.1.3.-</ecNumber>
    </submittedName>
</protein>
<dbReference type="InterPro" id="IPR006379">
    <property type="entry name" value="HAD-SF_hydro_IIB"/>
</dbReference>